<dbReference type="EMBL" id="CM009751">
    <property type="protein sequence ID" value="PUZ66042.1"/>
    <property type="molecule type" value="Genomic_DNA"/>
</dbReference>
<sequence length="184" mass="20203">MRVKRPKYPARFQSRGHLGAGRATAAVGGSPRRALVDRQEQSRRRRRRQKQRSRDESSIGGSRTLQVQAVHAAGEAAPPAAAPSCTPKSLSPAAAPPPQRMVAASPLLWPAVAAPRQAIELWPQPPPQREHLLATVCEFACIKKEGYPNNPHFLSSQDNYLPRRTNSRRDVSTCAPLSLCMYAL</sequence>
<dbReference type="Proteomes" id="UP000244336">
    <property type="component" value="Chromosome 3"/>
</dbReference>
<gene>
    <name evidence="2" type="ORF">GQ55_3G274900</name>
</gene>
<keyword evidence="3" id="KW-1185">Reference proteome</keyword>
<feature type="compositionally biased region" description="Low complexity" evidence="1">
    <location>
        <begin position="69"/>
        <end position="83"/>
    </location>
</feature>
<dbReference type="AlphaFoldDB" id="A0A2T7EDY4"/>
<name>A0A2T7EDY4_9POAL</name>
<dbReference type="Gramene" id="PUZ66042">
    <property type="protein sequence ID" value="PUZ66042"/>
    <property type="gene ID" value="GQ55_3G274900"/>
</dbReference>
<organism evidence="2 3">
    <name type="scientific">Panicum hallii var. hallii</name>
    <dbReference type="NCBI Taxonomy" id="1504633"/>
    <lineage>
        <taxon>Eukaryota</taxon>
        <taxon>Viridiplantae</taxon>
        <taxon>Streptophyta</taxon>
        <taxon>Embryophyta</taxon>
        <taxon>Tracheophyta</taxon>
        <taxon>Spermatophyta</taxon>
        <taxon>Magnoliopsida</taxon>
        <taxon>Liliopsida</taxon>
        <taxon>Poales</taxon>
        <taxon>Poaceae</taxon>
        <taxon>PACMAD clade</taxon>
        <taxon>Panicoideae</taxon>
        <taxon>Panicodae</taxon>
        <taxon>Paniceae</taxon>
        <taxon>Panicinae</taxon>
        <taxon>Panicum</taxon>
        <taxon>Panicum sect. Panicum</taxon>
    </lineage>
</organism>
<feature type="region of interest" description="Disordered" evidence="1">
    <location>
        <begin position="1"/>
        <end position="98"/>
    </location>
</feature>
<reference evidence="2 3" key="1">
    <citation type="submission" date="2018-04" db="EMBL/GenBank/DDBJ databases">
        <title>WGS assembly of Panicum hallii var. hallii HAL2.</title>
        <authorList>
            <person name="Lovell J."/>
            <person name="Jenkins J."/>
            <person name="Lowry D."/>
            <person name="Mamidi S."/>
            <person name="Sreedasyam A."/>
            <person name="Weng X."/>
            <person name="Barry K."/>
            <person name="Bonette J."/>
            <person name="Campitelli B."/>
            <person name="Daum C."/>
            <person name="Gordon S."/>
            <person name="Gould B."/>
            <person name="Lipzen A."/>
            <person name="MacQueen A."/>
            <person name="Palacio-Mejia J."/>
            <person name="Plott C."/>
            <person name="Shakirov E."/>
            <person name="Shu S."/>
            <person name="Yoshinaga Y."/>
            <person name="Zane M."/>
            <person name="Rokhsar D."/>
            <person name="Grimwood J."/>
            <person name="Schmutz J."/>
            <person name="Juenger T."/>
        </authorList>
    </citation>
    <scope>NUCLEOTIDE SEQUENCE [LARGE SCALE GENOMIC DNA]</scope>
    <source>
        <strain evidence="3">cv. HAL2</strain>
    </source>
</reference>
<evidence type="ECO:0000313" key="3">
    <source>
        <dbReference type="Proteomes" id="UP000244336"/>
    </source>
</evidence>
<proteinExistence type="predicted"/>
<evidence type="ECO:0000256" key="1">
    <source>
        <dbReference type="SAM" id="MobiDB-lite"/>
    </source>
</evidence>
<evidence type="ECO:0000313" key="2">
    <source>
        <dbReference type="EMBL" id="PUZ66042.1"/>
    </source>
</evidence>
<accession>A0A2T7EDY4</accession>
<protein>
    <submittedName>
        <fullName evidence="2">Uncharacterized protein</fullName>
    </submittedName>
</protein>